<reference evidence="2" key="1">
    <citation type="submission" date="2023-07" db="EMBL/GenBank/DDBJ databases">
        <title>Genomic Encyclopedia of Type Strains, Phase IV (KMG-IV): sequencing the most valuable type-strain genomes for metagenomic binning, comparative biology and taxonomic classification.</title>
        <authorList>
            <person name="Goeker M."/>
        </authorList>
    </citation>
    <scope>NUCLEOTIDE SEQUENCE</scope>
    <source>
        <strain evidence="2">DSM 21202</strain>
    </source>
</reference>
<dbReference type="Proteomes" id="UP001229244">
    <property type="component" value="Unassembled WGS sequence"/>
</dbReference>
<dbReference type="EMBL" id="JAUSUL010000001">
    <property type="protein sequence ID" value="MDQ0313824.1"/>
    <property type="molecule type" value="Genomic_DNA"/>
</dbReference>
<dbReference type="InterPro" id="IPR035437">
    <property type="entry name" value="SNase_OB-fold_sf"/>
</dbReference>
<feature type="domain" description="TNase-like" evidence="1">
    <location>
        <begin position="29"/>
        <end position="104"/>
    </location>
</feature>
<name>A0AAE3VK46_9HYPH</name>
<organism evidence="2 3">
    <name type="scientific">Amorphus orientalis</name>
    <dbReference type="NCBI Taxonomy" id="649198"/>
    <lineage>
        <taxon>Bacteria</taxon>
        <taxon>Pseudomonadati</taxon>
        <taxon>Pseudomonadota</taxon>
        <taxon>Alphaproteobacteria</taxon>
        <taxon>Hyphomicrobiales</taxon>
        <taxon>Amorphaceae</taxon>
        <taxon>Amorphus</taxon>
    </lineage>
</organism>
<dbReference type="Gene3D" id="2.40.50.90">
    <property type="match status" value="1"/>
</dbReference>
<dbReference type="SUPFAM" id="SSF50199">
    <property type="entry name" value="Staphylococcal nuclease"/>
    <property type="match status" value="1"/>
</dbReference>
<dbReference type="InterPro" id="IPR016071">
    <property type="entry name" value="Staphylococal_nuclease_OB-fold"/>
</dbReference>
<dbReference type="RefSeq" id="WP_306883618.1">
    <property type="nucleotide sequence ID" value="NZ_JAUSUL010000001.1"/>
</dbReference>
<proteinExistence type="predicted"/>
<dbReference type="Pfam" id="PF00565">
    <property type="entry name" value="SNase"/>
    <property type="match status" value="1"/>
</dbReference>
<accession>A0AAE3VK46</accession>
<comment type="caution">
    <text evidence="2">The sequence shown here is derived from an EMBL/GenBank/DDBJ whole genome shotgun (WGS) entry which is preliminary data.</text>
</comment>
<evidence type="ECO:0000313" key="2">
    <source>
        <dbReference type="EMBL" id="MDQ0313824.1"/>
    </source>
</evidence>
<evidence type="ECO:0000313" key="3">
    <source>
        <dbReference type="Proteomes" id="UP001229244"/>
    </source>
</evidence>
<sequence>MLVTASGLTLVPGGIFVPPAAEAALAARLSDLIGQTVGYEIYGHDRYGHALAQIFPSRSGDRSLSAEIVAAGQGAVLPDAIETPCLPELLRIEGEARAASRGLWGSVLRIRQAAEPKLATHAGTLGLIEGRVLSVGNTTTNHYLNFGRNWALDFTVMIPVRDAGSWGAGAPVPEELAGRKVRVRGLLEEWNGALIRAWHPAQIERIDDRD</sequence>
<keyword evidence="3" id="KW-1185">Reference proteome</keyword>
<dbReference type="AlphaFoldDB" id="A0AAE3VK46"/>
<evidence type="ECO:0000259" key="1">
    <source>
        <dbReference type="Pfam" id="PF00565"/>
    </source>
</evidence>
<gene>
    <name evidence="2" type="ORF">J2S73_000261</name>
</gene>
<protein>
    <recommendedName>
        <fullName evidence="1">TNase-like domain-containing protein</fullName>
    </recommendedName>
</protein>